<proteinExistence type="predicted"/>
<keyword evidence="2" id="KW-1185">Reference proteome</keyword>
<accession>A0AAD9Y4B1</accession>
<sequence>MKPLNKTSMVVFLRDAQGRVPRAELMPYNLRSVHDVYNHGFENHDALVEMLRDIYREHGWPDMERQSVRRL</sequence>
<name>A0AAD9Y4B1_COLKA</name>
<gene>
    <name evidence="1" type="ORF">CKAH01_07973</name>
</gene>
<dbReference type="AlphaFoldDB" id="A0AAD9Y4B1"/>
<comment type="caution">
    <text evidence="1">The sequence shown here is derived from an EMBL/GenBank/DDBJ whole genome shotgun (WGS) entry which is preliminary data.</text>
</comment>
<evidence type="ECO:0000313" key="2">
    <source>
        <dbReference type="Proteomes" id="UP001281614"/>
    </source>
</evidence>
<reference evidence="1" key="1">
    <citation type="submission" date="2023-02" db="EMBL/GenBank/DDBJ databases">
        <title>Colletotrichum kahawae CIFC_Que2 genome sequencing and assembly.</title>
        <authorList>
            <person name="Baroncelli R."/>
        </authorList>
    </citation>
    <scope>NUCLEOTIDE SEQUENCE</scope>
    <source>
        <strain evidence="1">CIFC_Que2</strain>
    </source>
</reference>
<dbReference type="EMBL" id="VYYT01000456">
    <property type="protein sequence ID" value="KAK2734739.1"/>
    <property type="molecule type" value="Genomic_DNA"/>
</dbReference>
<organism evidence="1 2">
    <name type="scientific">Colletotrichum kahawae</name>
    <name type="common">Coffee berry disease fungus</name>
    <dbReference type="NCBI Taxonomy" id="34407"/>
    <lineage>
        <taxon>Eukaryota</taxon>
        <taxon>Fungi</taxon>
        <taxon>Dikarya</taxon>
        <taxon>Ascomycota</taxon>
        <taxon>Pezizomycotina</taxon>
        <taxon>Sordariomycetes</taxon>
        <taxon>Hypocreomycetidae</taxon>
        <taxon>Glomerellales</taxon>
        <taxon>Glomerellaceae</taxon>
        <taxon>Colletotrichum</taxon>
        <taxon>Colletotrichum gloeosporioides species complex</taxon>
    </lineage>
</organism>
<dbReference type="Proteomes" id="UP001281614">
    <property type="component" value="Unassembled WGS sequence"/>
</dbReference>
<protein>
    <submittedName>
        <fullName evidence="1">Uncharacterized protein</fullName>
    </submittedName>
</protein>
<evidence type="ECO:0000313" key="1">
    <source>
        <dbReference type="EMBL" id="KAK2734739.1"/>
    </source>
</evidence>